<sequence>MGCDFWLSAEEFGKEGLHTGAAMQIPRPLRTIRCNGNTKSGLVTITALVGATRLTRPWKNEVERVDNEHK</sequence>
<evidence type="ECO:0000313" key="1">
    <source>
        <dbReference type="EMBL" id="KAL0466171.1"/>
    </source>
</evidence>
<accession>A0ABR3D0G1</accession>
<comment type="caution">
    <text evidence="1">The sequence shown here is derived from an EMBL/GenBank/DDBJ whole genome shotgun (WGS) entry which is preliminary data.</text>
</comment>
<gene>
    <name evidence="1" type="ORF">QR685DRAFT_451445</name>
</gene>
<proteinExistence type="predicted"/>
<keyword evidence="2" id="KW-1185">Reference proteome</keyword>
<evidence type="ECO:0000313" key="2">
    <source>
        <dbReference type="Proteomes" id="UP001451303"/>
    </source>
</evidence>
<dbReference type="EMBL" id="JAVLET010000013">
    <property type="protein sequence ID" value="KAL0466171.1"/>
    <property type="molecule type" value="Genomic_DNA"/>
</dbReference>
<dbReference type="Proteomes" id="UP001451303">
    <property type="component" value="Unassembled WGS sequence"/>
</dbReference>
<name>A0ABR3D0G1_NEUIN</name>
<reference evidence="1 2" key="1">
    <citation type="submission" date="2023-09" db="EMBL/GenBank/DDBJ databases">
        <title>Multi-omics analysis of a traditional fermented food reveals byproduct-associated fungal strains for waste-to-food upcycling.</title>
        <authorList>
            <consortium name="Lawrence Berkeley National Laboratory"/>
            <person name="Rekdal V.M."/>
            <person name="Villalobos-Escobedo J.M."/>
            <person name="Rodriguez-Valeron N."/>
            <person name="Garcia M.O."/>
            <person name="Vasquez D.P."/>
            <person name="Damayanti I."/>
            <person name="Sorensen P.M."/>
            <person name="Baidoo E.E."/>
            <person name="De Carvalho A.C."/>
            <person name="Riley R."/>
            <person name="Lipzen A."/>
            <person name="He G."/>
            <person name="Yan M."/>
            <person name="Haridas S."/>
            <person name="Daum C."/>
            <person name="Yoshinaga Y."/>
            <person name="Ng V."/>
            <person name="Grigoriev I.V."/>
            <person name="Munk R."/>
            <person name="Nuraida L."/>
            <person name="Wijaya C.H."/>
            <person name="Morales P.-C."/>
            <person name="Keasling J.D."/>
        </authorList>
    </citation>
    <scope>NUCLEOTIDE SEQUENCE [LARGE SCALE GENOMIC DNA]</scope>
    <source>
        <strain evidence="1 2">FGSC 2613</strain>
    </source>
</reference>
<protein>
    <submittedName>
        <fullName evidence="1">Uncharacterized protein</fullName>
    </submittedName>
</protein>
<organism evidence="1 2">
    <name type="scientific">Neurospora intermedia</name>
    <dbReference type="NCBI Taxonomy" id="5142"/>
    <lineage>
        <taxon>Eukaryota</taxon>
        <taxon>Fungi</taxon>
        <taxon>Dikarya</taxon>
        <taxon>Ascomycota</taxon>
        <taxon>Pezizomycotina</taxon>
        <taxon>Sordariomycetes</taxon>
        <taxon>Sordariomycetidae</taxon>
        <taxon>Sordariales</taxon>
        <taxon>Sordariaceae</taxon>
        <taxon>Neurospora</taxon>
    </lineage>
</organism>